<organism evidence="1 2">
    <name type="scientific">Massilia jejuensis</name>
    <dbReference type="NCBI Taxonomy" id="648894"/>
    <lineage>
        <taxon>Bacteria</taxon>
        <taxon>Pseudomonadati</taxon>
        <taxon>Pseudomonadota</taxon>
        <taxon>Betaproteobacteria</taxon>
        <taxon>Burkholderiales</taxon>
        <taxon>Oxalobacteraceae</taxon>
        <taxon>Telluria group</taxon>
        <taxon>Massilia</taxon>
    </lineage>
</organism>
<gene>
    <name evidence="1" type="ORF">ACFPOU_17015</name>
</gene>
<evidence type="ECO:0000313" key="1">
    <source>
        <dbReference type="EMBL" id="MFC5512806.1"/>
    </source>
</evidence>
<accession>A0ABW0PJH6</accession>
<reference evidence="2" key="1">
    <citation type="journal article" date="2019" name="Int. J. Syst. Evol. Microbiol.">
        <title>The Global Catalogue of Microorganisms (GCM) 10K type strain sequencing project: providing services to taxonomists for standard genome sequencing and annotation.</title>
        <authorList>
            <consortium name="The Broad Institute Genomics Platform"/>
            <consortium name="The Broad Institute Genome Sequencing Center for Infectious Disease"/>
            <person name="Wu L."/>
            <person name="Ma J."/>
        </authorList>
    </citation>
    <scope>NUCLEOTIDE SEQUENCE [LARGE SCALE GENOMIC DNA]</scope>
    <source>
        <strain evidence="2">CCUG 38813</strain>
    </source>
</reference>
<dbReference type="Proteomes" id="UP001596031">
    <property type="component" value="Unassembled WGS sequence"/>
</dbReference>
<protein>
    <submittedName>
        <fullName evidence="1">Nucleotidyl transferase AbiEii/AbiGii toxin family protein</fullName>
    </submittedName>
</protein>
<dbReference type="EMBL" id="JBHSMS010000055">
    <property type="protein sequence ID" value="MFC5512806.1"/>
    <property type="molecule type" value="Genomic_DNA"/>
</dbReference>
<proteinExistence type="predicted"/>
<dbReference type="InterPro" id="IPR014942">
    <property type="entry name" value="AbiEii"/>
</dbReference>
<name>A0ABW0PJH6_9BURK</name>
<dbReference type="GO" id="GO:0016740">
    <property type="term" value="F:transferase activity"/>
    <property type="evidence" value="ECO:0007669"/>
    <property type="project" value="UniProtKB-KW"/>
</dbReference>
<dbReference type="RefSeq" id="WP_379723780.1">
    <property type="nucleotide sequence ID" value="NZ_JBHSMS010000055.1"/>
</dbReference>
<sequence length="299" mass="32757">MGKRQLKPAEAFDLRQTLHVAVLEALMASRRWAPGELIFQGGTSLHLVHGSPRFSEDLDFLVEDSLKLNSIGSSIQSRLAGTPWLPDDMGLIVTPAKDGRNPHVFDIAVSGEGVLGSVRVKVELWKTPAEALKPLATEVRPVRLIVGRAAGAQAFVPTLELREIFVDKVFAVAARPYLKPRDVFDLYWLAERGEAQVCTDEDLAVRLATYPNETPANWLEKAAARRQELLDSAGKVKADLQRWLPPSWPLTDEKVQAMIEASVAAIDRGAHVMRVLAGQRDAAIDVDAEPEPEAEAPAP</sequence>
<dbReference type="Gene3D" id="3.10.450.620">
    <property type="entry name" value="JHP933, nucleotidyltransferase-like core domain"/>
    <property type="match status" value="1"/>
</dbReference>
<comment type="caution">
    <text evidence="1">The sequence shown here is derived from an EMBL/GenBank/DDBJ whole genome shotgun (WGS) entry which is preliminary data.</text>
</comment>
<keyword evidence="2" id="KW-1185">Reference proteome</keyword>
<evidence type="ECO:0000313" key="2">
    <source>
        <dbReference type="Proteomes" id="UP001596031"/>
    </source>
</evidence>
<keyword evidence="1" id="KW-0808">Transferase</keyword>
<dbReference type="Pfam" id="PF08843">
    <property type="entry name" value="AbiEii"/>
    <property type="match status" value="1"/>
</dbReference>